<keyword evidence="2" id="KW-0472">Membrane</keyword>
<evidence type="ECO:0008006" key="6">
    <source>
        <dbReference type="Google" id="ProtNLM"/>
    </source>
</evidence>
<feature type="signal peptide" evidence="3">
    <location>
        <begin position="1"/>
        <end position="37"/>
    </location>
</feature>
<evidence type="ECO:0000256" key="3">
    <source>
        <dbReference type="SAM" id="SignalP"/>
    </source>
</evidence>
<feature type="transmembrane region" description="Helical" evidence="2">
    <location>
        <begin position="242"/>
        <end position="261"/>
    </location>
</feature>
<dbReference type="PROSITE" id="PS51318">
    <property type="entry name" value="TAT"/>
    <property type="match status" value="1"/>
</dbReference>
<accession>A0A917UPP0</accession>
<feature type="chain" id="PRO_5037908526" description="DUF916 domain-containing protein" evidence="3">
    <location>
        <begin position="38"/>
        <end position="274"/>
    </location>
</feature>
<reference evidence="4" key="1">
    <citation type="journal article" date="2014" name="Int. J. Syst. Evol. Microbiol.">
        <title>Complete genome sequence of Corynebacterium casei LMG S-19264T (=DSM 44701T), isolated from a smear-ripened cheese.</title>
        <authorList>
            <consortium name="US DOE Joint Genome Institute (JGI-PGF)"/>
            <person name="Walter F."/>
            <person name="Albersmeier A."/>
            <person name="Kalinowski J."/>
            <person name="Ruckert C."/>
        </authorList>
    </citation>
    <scope>NUCLEOTIDE SEQUENCE</scope>
    <source>
        <strain evidence="4">CGMCC 1.8984</strain>
    </source>
</reference>
<dbReference type="AlphaFoldDB" id="A0A917UPP0"/>
<keyword evidence="2" id="KW-1133">Transmembrane helix</keyword>
<protein>
    <recommendedName>
        <fullName evidence="6">DUF916 domain-containing protein</fullName>
    </recommendedName>
</protein>
<organism evidence="4 5">
    <name type="scientific">Agromyces bauzanensis</name>
    <dbReference type="NCBI Taxonomy" id="1308924"/>
    <lineage>
        <taxon>Bacteria</taxon>
        <taxon>Bacillati</taxon>
        <taxon>Actinomycetota</taxon>
        <taxon>Actinomycetes</taxon>
        <taxon>Micrococcales</taxon>
        <taxon>Microbacteriaceae</taxon>
        <taxon>Agromyces</taxon>
    </lineage>
</organism>
<sequence>MTGIRRTFARRIALRGALIVALLIVTGTAASGQTALADEGEGDGNLTVDISDGLVPTPPPTVPPSGRPTGRQITPPAGPPITPPGRLNVNGQTSGSFIDTADPPSSAVDQTPPTPPAPEPDEVSLGGVLLVGGLAGGFSPSLNPLAGQLQVWFTVRNVSTSTIDATADFWLAGPFGHRISEVDDVTVTGMVPGEKRTISATLQGVGQWTFVTVHARLTPPPVVDNAELSSFTRDANVFAPPWLIAVLIVVGLGFAAVRYFLRRLAQPVRVGEPA</sequence>
<evidence type="ECO:0000256" key="1">
    <source>
        <dbReference type="SAM" id="MobiDB-lite"/>
    </source>
</evidence>
<proteinExistence type="predicted"/>
<evidence type="ECO:0000313" key="5">
    <source>
        <dbReference type="Proteomes" id="UP000636956"/>
    </source>
</evidence>
<evidence type="ECO:0000313" key="4">
    <source>
        <dbReference type="EMBL" id="GGJ73094.1"/>
    </source>
</evidence>
<comment type="caution">
    <text evidence="4">The sequence shown here is derived from an EMBL/GenBank/DDBJ whole genome shotgun (WGS) entry which is preliminary data.</text>
</comment>
<feature type="compositionally biased region" description="Pro residues" evidence="1">
    <location>
        <begin position="56"/>
        <end position="66"/>
    </location>
</feature>
<keyword evidence="3" id="KW-0732">Signal</keyword>
<reference evidence="4" key="2">
    <citation type="submission" date="2020-09" db="EMBL/GenBank/DDBJ databases">
        <authorList>
            <person name="Sun Q."/>
            <person name="Zhou Y."/>
        </authorList>
    </citation>
    <scope>NUCLEOTIDE SEQUENCE</scope>
    <source>
        <strain evidence="4">CGMCC 1.8984</strain>
    </source>
</reference>
<evidence type="ECO:0000256" key="2">
    <source>
        <dbReference type="SAM" id="Phobius"/>
    </source>
</evidence>
<gene>
    <name evidence="4" type="ORF">GCM10011372_08860</name>
</gene>
<dbReference type="EMBL" id="BMMD01000003">
    <property type="protein sequence ID" value="GGJ73094.1"/>
    <property type="molecule type" value="Genomic_DNA"/>
</dbReference>
<name>A0A917UPP0_9MICO</name>
<feature type="region of interest" description="Disordered" evidence="1">
    <location>
        <begin position="35"/>
        <end position="123"/>
    </location>
</feature>
<keyword evidence="5" id="KW-1185">Reference proteome</keyword>
<keyword evidence="2" id="KW-0812">Transmembrane</keyword>
<dbReference type="Proteomes" id="UP000636956">
    <property type="component" value="Unassembled WGS sequence"/>
</dbReference>
<dbReference type="InterPro" id="IPR006311">
    <property type="entry name" value="TAT_signal"/>
</dbReference>
<dbReference type="RefSeq" id="WP_188742230.1">
    <property type="nucleotide sequence ID" value="NZ_BAABFW010000009.1"/>
</dbReference>